<dbReference type="EC" id="3.2.1.89" evidence="4"/>
<evidence type="ECO:0000313" key="6">
    <source>
        <dbReference type="EMBL" id="MFC3911963.1"/>
    </source>
</evidence>
<dbReference type="PANTHER" id="PTHR34983:SF2">
    <property type="entry name" value="ENDO-BETA-1,4-GALACTANASE"/>
    <property type="match status" value="1"/>
</dbReference>
<evidence type="ECO:0000256" key="1">
    <source>
        <dbReference type="ARBA" id="ARBA00010687"/>
    </source>
</evidence>
<name>A0ABV8CIV6_9GAMM</name>
<accession>A0ABV8CIV6</accession>
<dbReference type="EMBL" id="JBHSAF010000001">
    <property type="protein sequence ID" value="MFC3911963.1"/>
    <property type="molecule type" value="Genomic_DNA"/>
</dbReference>
<comment type="caution">
    <text evidence="6">The sequence shown here is derived from an EMBL/GenBank/DDBJ whole genome shotgun (WGS) entry which is preliminary data.</text>
</comment>
<evidence type="ECO:0000256" key="3">
    <source>
        <dbReference type="ARBA" id="ARBA00023295"/>
    </source>
</evidence>
<dbReference type="Gene3D" id="3.20.20.80">
    <property type="entry name" value="Glycosidases"/>
    <property type="match status" value="1"/>
</dbReference>
<sequence>MQTSYPVTRQPKRWPRLAVLLLSSCLMACGGGSSSSGGSSGGDDDGGDTTPVTLAIRGVDMSMLERVEEAGGTFQQNGTTADGMALMQANGANLVRLRLWVDPQSASGEAYGGGDSDLARVTRLAKRAEAAGMSWMLDLHYSDFWTDPGKQVKPKAWANLSDDALVTQVETYTQQVMAHLIGQGVAPAYVQVGNEINSGMLWPTGKNWGDGSGGFDMLAKLLQAGVNGVRAAEQDASVATPAKVILHLAEGGNNATFRWWFDAITARSVAFDIIGVSYYPYWHGSLTDLKANLTDISSRYNKPVLVVETAYAFTLENADSLGNNFGSSTEVTNGGYPATPAGQQQFLKDLRTTLAAVPNGQALGFVYWEPDWLAVDATWASDAGMNYISTSGNVGNAWENQALFDFNGDALPALAELAASR</sequence>
<dbReference type="Proteomes" id="UP001595692">
    <property type="component" value="Unassembled WGS sequence"/>
</dbReference>
<reference evidence="7" key="1">
    <citation type="journal article" date="2019" name="Int. J. Syst. Evol. Microbiol.">
        <title>The Global Catalogue of Microorganisms (GCM) 10K type strain sequencing project: providing services to taxonomists for standard genome sequencing and annotation.</title>
        <authorList>
            <consortium name="The Broad Institute Genomics Platform"/>
            <consortium name="The Broad Institute Genome Sequencing Center for Infectious Disease"/>
            <person name="Wu L."/>
            <person name="Ma J."/>
        </authorList>
    </citation>
    <scope>NUCLEOTIDE SEQUENCE [LARGE SCALE GENOMIC DNA]</scope>
    <source>
        <strain evidence="7">CCUG 54939</strain>
    </source>
</reference>
<feature type="signal peptide" evidence="4">
    <location>
        <begin position="1"/>
        <end position="28"/>
    </location>
</feature>
<organism evidence="6 7">
    <name type="scientific">Pseudaeromonas sharmana</name>
    <dbReference type="NCBI Taxonomy" id="328412"/>
    <lineage>
        <taxon>Bacteria</taxon>
        <taxon>Pseudomonadati</taxon>
        <taxon>Pseudomonadota</taxon>
        <taxon>Gammaproteobacteria</taxon>
        <taxon>Aeromonadales</taxon>
        <taxon>Aeromonadaceae</taxon>
        <taxon>Pseudaeromonas</taxon>
    </lineage>
</organism>
<keyword evidence="2 4" id="KW-0378">Hydrolase</keyword>
<protein>
    <recommendedName>
        <fullName evidence="4">Arabinogalactan endo-beta-1,4-galactanase</fullName>
        <ecNumber evidence="4">3.2.1.89</ecNumber>
    </recommendedName>
</protein>
<comment type="similarity">
    <text evidence="1 4">Belongs to the glycosyl hydrolase 53 family.</text>
</comment>
<evidence type="ECO:0000256" key="2">
    <source>
        <dbReference type="ARBA" id="ARBA00022801"/>
    </source>
</evidence>
<evidence type="ECO:0000313" key="7">
    <source>
        <dbReference type="Proteomes" id="UP001595692"/>
    </source>
</evidence>
<dbReference type="PANTHER" id="PTHR34983">
    <property type="entry name" value="ARABINOGALACTAN ENDO-BETA-1,4-GALACTANASE A"/>
    <property type="match status" value="1"/>
</dbReference>
<keyword evidence="7" id="KW-1185">Reference proteome</keyword>
<feature type="region of interest" description="Disordered" evidence="5">
    <location>
        <begin position="33"/>
        <end position="52"/>
    </location>
</feature>
<dbReference type="InterPro" id="IPR011683">
    <property type="entry name" value="Glyco_hydro_53"/>
</dbReference>
<dbReference type="InterPro" id="IPR017853">
    <property type="entry name" value="GH"/>
</dbReference>
<dbReference type="RefSeq" id="WP_377149840.1">
    <property type="nucleotide sequence ID" value="NZ_JBHSAF010000001.1"/>
</dbReference>
<evidence type="ECO:0000256" key="5">
    <source>
        <dbReference type="SAM" id="MobiDB-lite"/>
    </source>
</evidence>
<proteinExistence type="inferred from homology"/>
<keyword evidence="4" id="KW-0732">Signal</keyword>
<comment type="catalytic activity">
    <reaction evidence="4">
        <text>The enzyme specifically hydrolyzes (1-&gt;4)-beta-D-galactosidic linkages in type I arabinogalactans.</text>
        <dbReference type="EC" id="3.2.1.89"/>
    </reaction>
</comment>
<dbReference type="SUPFAM" id="SSF51445">
    <property type="entry name" value="(Trans)glycosidases"/>
    <property type="match status" value="1"/>
</dbReference>
<evidence type="ECO:0000256" key="4">
    <source>
        <dbReference type="RuleBase" id="RU361192"/>
    </source>
</evidence>
<feature type="chain" id="PRO_5045008142" description="Arabinogalactan endo-beta-1,4-galactanase" evidence="4">
    <location>
        <begin position="29"/>
        <end position="421"/>
    </location>
</feature>
<keyword evidence="3 4" id="KW-0326">Glycosidase</keyword>
<dbReference type="Pfam" id="PF07745">
    <property type="entry name" value="Glyco_hydro_53"/>
    <property type="match status" value="1"/>
</dbReference>
<gene>
    <name evidence="6" type="ORF">ACFOSS_00585</name>
</gene>